<dbReference type="HOGENOM" id="CLU_008459_1_0_1"/>
<dbReference type="InterPro" id="IPR004330">
    <property type="entry name" value="FAR1_DNA_bnd_dom"/>
</dbReference>
<feature type="compositionally biased region" description="Basic and acidic residues" evidence="6">
    <location>
        <begin position="635"/>
        <end position="654"/>
    </location>
</feature>
<gene>
    <name evidence="8" type="primary">LOC102705995</name>
</gene>
<dbReference type="Pfam" id="PF04434">
    <property type="entry name" value="SWIM"/>
    <property type="match status" value="1"/>
</dbReference>
<protein>
    <recommendedName>
        <fullName evidence="7">SWIM-type domain-containing protein</fullName>
    </recommendedName>
</protein>
<organism evidence="8">
    <name type="scientific">Oryza brachyantha</name>
    <name type="common">malo sina</name>
    <dbReference type="NCBI Taxonomy" id="4533"/>
    <lineage>
        <taxon>Eukaryota</taxon>
        <taxon>Viridiplantae</taxon>
        <taxon>Streptophyta</taxon>
        <taxon>Embryophyta</taxon>
        <taxon>Tracheophyta</taxon>
        <taxon>Spermatophyta</taxon>
        <taxon>Magnoliopsida</taxon>
        <taxon>Liliopsida</taxon>
        <taxon>Poales</taxon>
        <taxon>Poaceae</taxon>
        <taxon>BOP clade</taxon>
        <taxon>Oryzoideae</taxon>
        <taxon>Oryzeae</taxon>
        <taxon>Oryzinae</taxon>
        <taxon>Oryza</taxon>
    </lineage>
</organism>
<feature type="region of interest" description="Disordered" evidence="6">
    <location>
        <begin position="894"/>
        <end position="944"/>
    </location>
</feature>
<feature type="compositionally biased region" description="Low complexity" evidence="6">
    <location>
        <begin position="900"/>
        <end position="916"/>
    </location>
</feature>
<feature type="compositionally biased region" description="Polar residues" evidence="6">
    <location>
        <begin position="1005"/>
        <end position="1017"/>
    </location>
</feature>
<evidence type="ECO:0000259" key="7">
    <source>
        <dbReference type="PROSITE" id="PS50966"/>
    </source>
</evidence>
<dbReference type="PANTHER" id="PTHR31669:SF225">
    <property type="entry name" value="OS03G0655600 PROTEIN"/>
    <property type="match status" value="1"/>
</dbReference>
<feature type="region of interest" description="Disordered" evidence="6">
    <location>
        <begin position="846"/>
        <end position="877"/>
    </location>
</feature>
<dbReference type="OMA" id="ARMAYKH"/>
<feature type="compositionally biased region" description="Acidic residues" evidence="6">
    <location>
        <begin position="21"/>
        <end position="31"/>
    </location>
</feature>
<feature type="region of interest" description="Disordered" evidence="6">
    <location>
        <begin position="1"/>
        <end position="31"/>
    </location>
</feature>
<proteinExistence type="inferred from homology"/>
<dbReference type="Pfam" id="PF10551">
    <property type="entry name" value="MULE"/>
    <property type="match status" value="1"/>
</dbReference>
<evidence type="ECO:0000256" key="1">
    <source>
        <dbReference type="ARBA" id="ARBA00005889"/>
    </source>
</evidence>
<feature type="compositionally biased region" description="Polar residues" evidence="6">
    <location>
        <begin position="798"/>
        <end position="815"/>
    </location>
</feature>
<dbReference type="GO" id="GO:0006355">
    <property type="term" value="P:regulation of DNA-templated transcription"/>
    <property type="evidence" value="ECO:0007669"/>
    <property type="project" value="InterPro"/>
</dbReference>
<feature type="compositionally biased region" description="Polar residues" evidence="6">
    <location>
        <begin position="847"/>
        <end position="877"/>
    </location>
</feature>
<dbReference type="EnsemblPlants" id="OB03G35710.1">
    <property type="protein sequence ID" value="OB03G35710.1"/>
    <property type="gene ID" value="OB03G35710"/>
</dbReference>
<dbReference type="InterPro" id="IPR031052">
    <property type="entry name" value="FHY3/FAR1"/>
</dbReference>
<feature type="region of interest" description="Disordered" evidence="6">
    <location>
        <begin position="793"/>
        <end position="834"/>
    </location>
</feature>
<feature type="compositionally biased region" description="Acidic residues" evidence="6">
    <location>
        <begin position="1039"/>
        <end position="1068"/>
    </location>
</feature>
<keyword evidence="9" id="KW-1185">Reference proteome</keyword>
<keyword evidence="2" id="KW-0479">Metal-binding</keyword>
<feature type="compositionally biased region" description="Gly residues" evidence="6">
    <location>
        <begin position="1"/>
        <end position="11"/>
    </location>
</feature>
<reference evidence="8" key="2">
    <citation type="submission" date="2013-04" db="UniProtKB">
        <authorList>
            <consortium name="EnsemblPlants"/>
        </authorList>
    </citation>
    <scope>IDENTIFICATION</scope>
</reference>
<reference evidence="8" key="1">
    <citation type="journal article" date="2013" name="Nat. Commun.">
        <title>Whole-genome sequencing of Oryza brachyantha reveals mechanisms underlying Oryza genome evolution.</title>
        <authorList>
            <person name="Chen J."/>
            <person name="Huang Q."/>
            <person name="Gao D."/>
            <person name="Wang J."/>
            <person name="Lang Y."/>
            <person name="Liu T."/>
            <person name="Li B."/>
            <person name="Bai Z."/>
            <person name="Luis Goicoechea J."/>
            <person name="Liang C."/>
            <person name="Chen C."/>
            <person name="Zhang W."/>
            <person name="Sun S."/>
            <person name="Liao Y."/>
            <person name="Zhang X."/>
            <person name="Yang L."/>
            <person name="Song C."/>
            <person name="Wang M."/>
            <person name="Shi J."/>
            <person name="Liu G."/>
            <person name="Liu J."/>
            <person name="Zhou H."/>
            <person name="Zhou W."/>
            <person name="Yu Q."/>
            <person name="An N."/>
            <person name="Chen Y."/>
            <person name="Cai Q."/>
            <person name="Wang B."/>
            <person name="Liu B."/>
            <person name="Min J."/>
            <person name="Huang Y."/>
            <person name="Wu H."/>
            <person name="Li Z."/>
            <person name="Zhang Y."/>
            <person name="Yin Y."/>
            <person name="Song W."/>
            <person name="Jiang J."/>
            <person name="Jackson S.A."/>
            <person name="Wing R.A."/>
            <person name="Wang J."/>
            <person name="Chen M."/>
        </authorList>
    </citation>
    <scope>NUCLEOTIDE SEQUENCE [LARGE SCALE GENOMIC DNA]</scope>
    <source>
        <strain evidence="8">cv. IRGC 101232</strain>
    </source>
</reference>
<dbReference type="Gramene" id="OB03G35710.1">
    <property type="protein sequence ID" value="OB03G35710.1"/>
    <property type="gene ID" value="OB03G35710"/>
</dbReference>
<dbReference type="InterPro" id="IPR006564">
    <property type="entry name" value="Znf_PMZ"/>
</dbReference>
<dbReference type="GO" id="GO:0008270">
    <property type="term" value="F:zinc ion binding"/>
    <property type="evidence" value="ECO:0007669"/>
    <property type="project" value="UniProtKB-KW"/>
</dbReference>
<keyword evidence="4" id="KW-0862">Zinc</keyword>
<feature type="region of interest" description="Disordered" evidence="6">
    <location>
        <begin position="999"/>
        <end position="1068"/>
    </location>
</feature>
<name>J3LR95_ORYBR</name>
<accession>J3LR95</accession>
<evidence type="ECO:0000313" key="9">
    <source>
        <dbReference type="Proteomes" id="UP000006038"/>
    </source>
</evidence>
<dbReference type="AlphaFoldDB" id="J3LR95"/>
<dbReference type="OrthoDB" id="1927586at2759"/>
<dbReference type="Pfam" id="PF03101">
    <property type="entry name" value="FAR1"/>
    <property type="match status" value="1"/>
</dbReference>
<evidence type="ECO:0000256" key="5">
    <source>
        <dbReference type="PROSITE-ProRule" id="PRU00325"/>
    </source>
</evidence>
<dbReference type="GeneID" id="102705995"/>
<comment type="similarity">
    <text evidence="1">Belongs to the FHY3/FAR1 family.</text>
</comment>
<dbReference type="eggNOG" id="ENOG502QR4C">
    <property type="taxonomic scope" value="Eukaryota"/>
</dbReference>
<feature type="domain" description="SWIM-type" evidence="7">
    <location>
        <begin position="575"/>
        <end position="611"/>
    </location>
</feature>
<dbReference type="STRING" id="4533.J3LR95"/>
<dbReference type="KEGG" id="obr:102705995"/>
<dbReference type="RefSeq" id="XP_006651650.1">
    <property type="nucleotide sequence ID" value="XM_006651587.3"/>
</dbReference>
<dbReference type="InterPro" id="IPR018289">
    <property type="entry name" value="MULE_transposase_dom"/>
</dbReference>
<dbReference type="SMART" id="SM00575">
    <property type="entry name" value="ZnF_PMZ"/>
    <property type="match status" value="1"/>
</dbReference>
<evidence type="ECO:0000256" key="6">
    <source>
        <dbReference type="SAM" id="MobiDB-lite"/>
    </source>
</evidence>
<keyword evidence="3 5" id="KW-0863">Zinc-finger</keyword>
<dbReference type="PROSITE" id="PS50966">
    <property type="entry name" value="ZF_SWIM"/>
    <property type="match status" value="1"/>
</dbReference>
<evidence type="ECO:0000256" key="3">
    <source>
        <dbReference type="ARBA" id="ARBA00022771"/>
    </source>
</evidence>
<evidence type="ECO:0000256" key="2">
    <source>
        <dbReference type="ARBA" id="ARBA00022723"/>
    </source>
</evidence>
<dbReference type="InterPro" id="IPR007527">
    <property type="entry name" value="Znf_SWIM"/>
</dbReference>
<dbReference type="Proteomes" id="UP000006038">
    <property type="component" value="Chromosome 3"/>
</dbReference>
<evidence type="ECO:0000256" key="4">
    <source>
        <dbReference type="ARBA" id="ARBA00022833"/>
    </source>
</evidence>
<feature type="region of interest" description="Disordered" evidence="6">
    <location>
        <begin position="635"/>
        <end position="659"/>
    </location>
</feature>
<evidence type="ECO:0000313" key="8">
    <source>
        <dbReference type="EnsemblPlants" id="OB03G35710.1"/>
    </source>
</evidence>
<dbReference type="PANTHER" id="PTHR31669">
    <property type="entry name" value="PROTEIN FAR1-RELATED SEQUENCE 10-RELATED"/>
    <property type="match status" value="1"/>
</dbReference>
<sequence length="1068" mass="116667">MERGGGGGGVAGSEQGTPESEMGDGDNDSVDYAAEMEVDASGNGAAADAAYAARAGAYDGVDPFEGMEFDDEEDAWTFYNVYAHRVGFSTRISVMHRSRRDGSIMSRQFVCAKEGFRTYRGKNEVSPVAGGSGEDSARGRRTRAVTRVGCKAMIRVKKQDNGRWAVTKLETEHNHPLVPPNQAHCLRPHKPLSECGKQRAFGVPRNGGMLLAIEPPPTPVSPPVLQISVPQGAPSYTRDCIGDHVRVILDYVKRMQAEDPAFFYAMQFIDGHPVGNIFWADARARMAYKHFGDAVFLDDYCKRSKFQLPLVAFTGVNHHCQPVLFGCAIIGDNSEASFAWLFETLLLAMSGQHPDSLTTEHDSDIQSAAFKVLPRTRHRFCRWHILNEAHDRLSHLSNAFPSLHEELVNCINMSETIDEFEANYMALITKVGLGNSEWLYSMYNCRQHWVPVYLRDTFFGDESSKEECASRSSFFDGYISSKTDSQSFIQQYEKALDCCYEKEVKEEFETKYSLPEIKTSSPIEKRGADLYTRSMFLKFQQELVDASVSSLEIIKEDGKSRIYKVTKSAGSEKSHTVKFNSLENSATCSCQMFEHLGIVCRHILTVFGTHCVSSLPSQYIVKRWTKYAMERNPDKKMDEVSKVNEPKEEQKSGVEDGEQSQTWRYNSLCREALRYAEEGASSVEVYIVAMQALQEATNKVNMAKRGIGQVSPNAPLAVMPIAAQPPTEGFRKAQEIGFNQRKKRRRNSNNKVTENSSNQLMYLQQPVNFLFVAPGTSSGPQGPNQIVAAVPVSSSVPHGQTSRANHSTDGNTTPCSVAAQKHSDLPSRNASAPSFGNVVQEGEIKSSGFSSQIKESHELSQGNGSKGNSVASSTPSPQLVTVPVGLCLPSMDSSRTSADAMNSTNSGSMNSNGNASFGLCQSQSTHSQTRTLADNADPRPFPEGSSIRAAAIAAGARIASPSDAASIIKAAQSKGAIHIRPVEGVSNYLKPLAPQPLSSLPPGNIPSSVHASSSQAQPGRCSFGDSAAAKDAIFGSTDSSDEDEYDEDDDTDDNDEDEGITGDEVEQE</sequence>
<feature type="compositionally biased region" description="Polar residues" evidence="6">
    <location>
        <begin position="919"/>
        <end position="932"/>
    </location>
</feature>